<evidence type="ECO:0000256" key="2">
    <source>
        <dbReference type="ARBA" id="ARBA00010992"/>
    </source>
</evidence>
<evidence type="ECO:0000313" key="14">
    <source>
        <dbReference type="Proteomes" id="UP000325577"/>
    </source>
</evidence>
<dbReference type="InterPro" id="IPR044778">
    <property type="entry name" value="MFS_STP/MST-like_plant"/>
</dbReference>
<dbReference type="InterPro" id="IPR045262">
    <property type="entry name" value="STP/PLT_plant"/>
</dbReference>
<dbReference type="InterPro" id="IPR020846">
    <property type="entry name" value="MFS_dom"/>
</dbReference>
<evidence type="ECO:0000256" key="1">
    <source>
        <dbReference type="ARBA" id="ARBA00004141"/>
    </source>
</evidence>
<dbReference type="InterPro" id="IPR036259">
    <property type="entry name" value="MFS_trans_sf"/>
</dbReference>
<evidence type="ECO:0000256" key="10">
    <source>
        <dbReference type="RuleBase" id="RU003346"/>
    </source>
</evidence>
<evidence type="ECO:0000256" key="9">
    <source>
        <dbReference type="ARBA" id="ARBA00044504"/>
    </source>
</evidence>
<evidence type="ECO:0000259" key="12">
    <source>
        <dbReference type="PROSITE" id="PS50850"/>
    </source>
</evidence>
<reference evidence="13 14" key="1">
    <citation type="submission" date="2019-09" db="EMBL/GenBank/DDBJ databases">
        <title>A chromosome-level genome assembly of the Chinese tupelo Nyssa sinensis.</title>
        <authorList>
            <person name="Yang X."/>
            <person name="Kang M."/>
            <person name="Yang Y."/>
            <person name="Xiong H."/>
            <person name="Wang M."/>
            <person name="Zhang Z."/>
            <person name="Wang Z."/>
            <person name="Wu H."/>
            <person name="Ma T."/>
            <person name="Liu J."/>
            <person name="Xi Z."/>
        </authorList>
    </citation>
    <scope>NUCLEOTIDE SEQUENCE [LARGE SCALE GENOMIC DNA]</scope>
    <source>
        <strain evidence="13">J267</strain>
        <tissue evidence="13">Leaf</tissue>
    </source>
</reference>
<evidence type="ECO:0000256" key="11">
    <source>
        <dbReference type="SAM" id="Phobius"/>
    </source>
</evidence>
<dbReference type="PRINTS" id="PR00171">
    <property type="entry name" value="SUGRTRNSPORT"/>
</dbReference>
<evidence type="ECO:0000256" key="5">
    <source>
        <dbReference type="ARBA" id="ARBA00022692"/>
    </source>
</evidence>
<comment type="similarity">
    <text evidence="2 10">Belongs to the major facilitator superfamily. Sugar transporter (TC 2.A.1.1) family.</text>
</comment>
<organism evidence="13 14">
    <name type="scientific">Nyssa sinensis</name>
    <dbReference type="NCBI Taxonomy" id="561372"/>
    <lineage>
        <taxon>Eukaryota</taxon>
        <taxon>Viridiplantae</taxon>
        <taxon>Streptophyta</taxon>
        <taxon>Embryophyta</taxon>
        <taxon>Tracheophyta</taxon>
        <taxon>Spermatophyta</taxon>
        <taxon>Magnoliopsida</taxon>
        <taxon>eudicotyledons</taxon>
        <taxon>Gunneridae</taxon>
        <taxon>Pentapetalae</taxon>
        <taxon>asterids</taxon>
        <taxon>Cornales</taxon>
        <taxon>Nyssaceae</taxon>
        <taxon>Nyssa</taxon>
    </lineage>
</organism>
<feature type="transmembrane region" description="Helical" evidence="11">
    <location>
        <begin position="14"/>
        <end position="34"/>
    </location>
</feature>
<dbReference type="PROSITE" id="PS00216">
    <property type="entry name" value="SUGAR_TRANSPORT_1"/>
    <property type="match status" value="1"/>
</dbReference>
<gene>
    <name evidence="13" type="ORF">F0562_034706</name>
</gene>
<evidence type="ECO:0000256" key="8">
    <source>
        <dbReference type="ARBA" id="ARBA00023136"/>
    </source>
</evidence>
<dbReference type="InterPro" id="IPR003663">
    <property type="entry name" value="Sugar/inositol_transpt"/>
</dbReference>
<comment type="similarity">
    <text evidence="9">Belongs to the major facilitator superfamily. Phosphate:H(+) symporter (TC 2.A.1.9) family.</text>
</comment>
<dbReference type="OrthoDB" id="508119at2759"/>
<dbReference type="EMBL" id="CM018045">
    <property type="protein sequence ID" value="KAA8527579.1"/>
    <property type="molecule type" value="Genomic_DNA"/>
</dbReference>
<feature type="transmembrane region" description="Helical" evidence="11">
    <location>
        <begin position="271"/>
        <end position="295"/>
    </location>
</feature>
<dbReference type="PANTHER" id="PTHR23500">
    <property type="entry name" value="SOLUTE CARRIER FAMILY 2, FACILITATED GLUCOSE TRANSPORTER"/>
    <property type="match status" value="1"/>
</dbReference>
<feature type="transmembrane region" description="Helical" evidence="11">
    <location>
        <begin position="128"/>
        <end position="146"/>
    </location>
</feature>
<evidence type="ECO:0000256" key="4">
    <source>
        <dbReference type="ARBA" id="ARBA00022597"/>
    </source>
</evidence>
<keyword evidence="4" id="KW-0762">Sugar transport</keyword>
<dbReference type="GO" id="GO:0016020">
    <property type="term" value="C:membrane"/>
    <property type="evidence" value="ECO:0007669"/>
    <property type="project" value="UniProtKB-SubCell"/>
</dbReference>
<feature type="transmembrane region" description="Helical" evidence="11">
    <location>
        <begin position="158"/>
        <end position="180"/>
    </location>
</feature>
<keyword evidence="8 11" id="KW-0472">Membrane</keyword>
<feature type="transmembrane region" description="Helical" evidence="11">
    <location>
        <begin position="75"/>
        <end position="94"/>
    </location>
</feature>
<evidence type="ECO:0000313" key="13">
    <source>
        <dbReference type="EMBL" id="KAA8527579.1"/>
    </source>
</evidence>
<dbReference type="SUPFAM" id="SSF103473">
    <property type="entry name" value="MFS general substrate transporter"/>
    <property type="match status" value="1"/>
</dbReference>
<dbReference type="PROSITE" id="PS50850">
    <property type="entry name" value="MFS"/>
    <property type="match status" value="1"/>
</dbReference>
<dbReference type="PANTHER" id="PTHR23500:SF371">
    <property type="entry name" value="OS07G0206600 PROTEIN"/>
    <property type="match status" value="1"/>
</dbReference>
<dbReference type="InterPro" id="IPR005829">
    <property type="entry name" value="Sugar_transporter_CS"/>
</dbReference>
<dbReference type="CDD" id="cd17361">
    <property type="entry name" value="MFS_STP"/>
    <property type="match status" value="1"/>
</dbReference>
<keyword evidence="6" id="KW-0769">Symport</keyword>
<dbReference type="Gene3D" id="1.20.1250.20">
    <property type="entry name" value="MFS general substrate transporter like domains"/>
    <property type="match status" value="1"/>
</dbReference>
<keyword evidence="5 11" id="KW-0812">Transmembrane</keyword>
<feature type="transmembrane region" description="Helical" evidence="11">
    <location>
        <begin position="186"/>
        <end position="209"/>
    </location>
</feature>
<protein>
    <recommendedName>
        <fullName evidence="12">Major facilitator superfamily (MFS) profile domain-containing protein</fullName>
    </recommendedName>
</protein>
<feature type="transmembrane region" description="Helical" evidence="11">
    <location>
        <begin position="106"/>
        <end position="122"/>
    </location>
</feature>
<keyword evidence="7 11" id="KW-1133">Transmembrane helix</keyword>
<sequence>MGSTDNVHAFKSKITVYVVACWILAAFGGLMFGYDIGISGGVTAMDDFLVKFFPAVHERKLHAKEDNYCKYDDQYLQLFTSSLYLAALVASFGASKACTLFGRKPTIIVASVFFLAGAGFSAGAESKWMLILGRILFGIGAVPVFLSEIAPVQHRGAVNILFQLFVTIGILIASLVNYATSMLHPYGWRLSLALAGVPAIVLFFGSLIITETPTSLVERGNDKEGKAALQKIRGVDDVDAEYEQIKMACEQAKQVKHPFKKLMKRSSIPPLIIGILLQVFQQFTGINAIMFYAPVLFQTVGFKNNASLLSAVITGVVNVGSTFVSIYAVDKVGRRKLLLQACIQMFIAQSAIGGILHVHLKSTGSLDKGLAAIVVGAGLCVCYVLCMVMGTSWLVDTQ</sequence>
<dbReference type="Proteomes" id="UP000325577">
    <property type="component" value="Linkage Group LG21"/>
</dbReference>
<proteinExistence type="inferred from homology"/>
<dbReference type="GO" id="GO:0015145">
    <property type="term" value="F:monosaccharide transmembrane transporter activity"/>
    <property type="evidence" value="ECO:0007669"/>
    <property type="project" value="InterPro"/>
</dbReference>
<evidence type="ECO:0000256" key="6">
    <source>
        <dbReference type="ARBA" id="ARBA00022847"/>
    </source>
</evidence>
<keyword evidence="14" id="KW-1185">Reference proteome</keyword>
<name>A0A5J5AB95_9ASTE</name>
<dbReference type="Pfam" id="PF00083">
    <property type="entry name" value="Sugar_tr"/>
    <property type="match status" value="1"/>
</dbReference>
<comment type="subcellular location">
    <subcellularLocation>
        <location evidence="1">Membrane</location>
        <topology evidence="1">Multi-pass membrane protein</topology>
    </subcellularLocation>
</comment>
<dbReference type="InterPro" id="IPR005828">
    <property type="entry name" value="MFS_sugar_transport-like"/>
</dbReference>
<keyword evidence="3 10" id="KW-0813">Transport</keyword>
<evidence type="ECO:0000256" key="3">
    <source>
        <dbReference type="ARBA" id="ARBA00022448"/>
    </source>
</evidence>
<feature type="domain" description="Major facilitator superfamily (MFS) profile" evidence="12">
    <location>
        <begin position="21"/>
        <end position="398"/>
    </location>
</feature>
<dbReference type="AlphaFoldDB" id="A0A5J5AB95"/>
<feature type="transmembrane region" description="Helical" evidence="11">
    <location>
        <begin position="370"/>
        <end position="395"/>
    </location>
</feature>
<feature type="transmembrane region" description="Helical" evidence="11">
    <location>
        <begin position="307"/>
        <end position="330"/>
    </location>
</feature>
<dbReference type="GO" id="GO:0015293">
    <property type="term" value="F:symporter activity"/>
    <property type="evidence" value="ECO:0007669"/>
    <property type="project" value="UniProtKB-KW"/>
</dbReference>
<dbReference type="NCBIfam" id="TIGR00879">
    <property type="entry name" value="SP"/>
    <property type="match status" value="1"/>
</dbReference>
<evidence type="ECO:0000256" key="7">
    <source>
        <dbReference type="ARBA" id="ARBA00022989"/>
    </source>
</evidence>
<accession>A0A5J5AB95</accession>
<feature type="transmembrane region" description="Helical" evidence="11">
    <location>
        <begin position="337"/>
        <end position="358"/>
    </location>
</feature>